<gene>
    <name evidence="2" type="ORF">scyTo_0026419</name>
</gene>
<dbReference type="EMBL" id="BFAA01194334">
    <property type="protein sequence ID" value="GCB85737.1"/>
    <property type="molecule type" value="Genomic_DNA"/>
</dbReference>
<organism evidence="2 3">
    <name type="scientific">Scyliorhinus torazame</name>
    <name type="common">Cloudy catshark</name>
    <name type="synonym">Catulus torazame</name>
    <dbReference type="NCBI Taxonomy" id="75743"/>
    <lineage>
        <taxon>Eukaryota</taxon>
        <taxon>Metazoa</taxon>
        <taxon>Chordata</taxon>
        <taxon>Craniata</taxon>
        <taxon>Vertebrata</taxon>
        <taxon>Chondrichthyes</taxon>
        <taxon>Elasmobranchii</taxon>
        <taxon>Galeomorphii</taxon>
        <taxon>Galeoidea</taxon>
        <taxon>Carcharhiniformes</taxon>
        <taxon>Scyliorhinidae</taxon>
        <taxon>Scyliorhinus</taxon>
    </lineage>
</organism>
<protein>
    <submittedName>
        <fullName evidence="2">Uncharacterized protein</fullName>
    </submittedName>
</protein>
<sequence>MTVLEFRTLHNSSTDSVPIYKFPSFIFKVYEIVYPSLKDKNILQDIVLNEVIYAAECERRHLITSQCDDIEQEAENCSHNERESLPTEDNKSAKASFKPKKSERLEVCKIGGKLRIPLINLFSIPKVQQLSGSLQQLQDILQATDRVMLSACGSSVLYPADDHINDD</sequence>
<feature type="compositionally biased region" description="Basic and acidic residues" evidence="1">
    <location>
        <begin position="76"/>
        <end position="92"/>
    </location>
</feature>
<evidence type="ECO:0000313" key="2">
    <source>
        <dbReference type="EMBL" id="GCB85737.1"/>
    </source>
</evidence>
<dbReference type="OrthoDB" id="2154311at2759"/>
<proteinExistence type="predicted"/>
<name>A0A401QK09_SCYTO</name>
<evidence type="ECO:0000313" key="3">
    <source>
        <dbReference type="Proteomes" id="UP000288216"/>
    </source>
</evidence>
<keyword evidence="3" id="KW-1185">Reference proteome</keyword>
<comment type="caution">
    <text evidence="2">The sequence shown here is derived from an EMBL/GenBank/DDBJ whole genome shotgun (WGS) entry which is preliminary data.</text>
</comment>
<reference evidence="2 3" key="1">
    <citation type="journal article" date="2018" name="Nat. Ecol. Evol.">
        <title>Shark genomes provide insights into elasmobranch evolution and the origin of vertebrates.</title>
        <authorList>
            <person name="Hara Y"/>
            <person name="Yamaguchi K"/>
            <person name="Onimaru K"/>
            <person name="Kadota M"/>
            <person name="Koyanagi M"/>
            <person name="Keeley SD"/>
            <person name="Tatsumi K"/>
            <person name="Tanaka K"/>
            <person name="Motone F"/>
            <person name="Kageyama Y"/>
            <person name="Nozu R"/>
            <person name="Adachi N"/>
            <person name="Nishimura O"/>
            <person name="Nakagawa R"/>
            <person name="Tanegashima C"/>
            <person name="Kiyatake I"/>
            <person name="Matsumoto R"/>
            <person name="Murakumo K"/>
            <person name="Nishida K"/>
            <person name="Terakita A"/>
            <person name="Kuratani S"/>
            <person name="Sato K"/>
            <person name="Hyodo S Kuraku.S."/>
        </authorList>
    </citation>
    <scope>NUCLEOTIDE SEQUENCE [LARGE SCALE GENOMIC DNA]</scope>
</reference>
<feature type="region of interest" description="Disordered" evidence="1">
    <location>
        <begin position="73"/>
        <end position="99"/>
    </location>
</feature>
<dbReference type="STRING" id="75743.A0A401QK09"/>
<evidence type="ECO:0000256" key="1">
    <source>
        <dbReference type="SAM" id="MobiDB-lite"/>
    </source>
</evidence>
<dbReference type="Proteomes" id="UP000288216">
    <property type="component" value="Unassembled WGS sequence"/>
</dbReference>
<dbReference type="AlphaFoldDB" id="A0A401QK09"/>
<accession>A0A401QK09</accession>